<dbReference type="Pfam" id="PF00127">
    <property type="entry name" value="Copper-bind"/>
    <property type="match status" value="1"/>
</dbReference>
<evidence type="ECO:0000256" key="3">
    <source>
        <dbReference type="ARBA" id="ARBA00022982"/>
    </source>
</evidence>
<evidence type="ECO:0000256" key="2">
    <source>
        <dbReference type="ARBA" id="ARBA00022723"/>
    </source>
</evidence>
<keyword evidence="4" id="KW-0186">Copper</keyword>
<dbReference type="GO" id="GO:0005975">
    <property type="term" value="P:carbohydrate metabolic process"/>
    <property type="evidence" value="ECO:0007669"/>
    <property type="project" value="UniProtKB-ARBA"/>
</dbReference>
<gene>
    <name evidence="7" type="ORF">EDC03_1556</name>
</gene>
<dbReference type="Gene3D" id="2.60.40.420">
    <property type="entry name" value="Cupredoxins - blue copper proteins"/>
    <property type="match status" value="1"/>
</dbReference>
<evidence type="ECO:0000256" key="5">
    <source>
        <dbReference type="SAM" id="MobiDB-lite"/>
    </source>
</evidence>
<name>A0A3N1HNC9_9ACTN</name>
<dbReference type="GO" id="GO:0009055">
    <property type="term" value="F:electron transfer activity"/>
    <property type="evidence" value="ECO:0007669"/>
    <property type="project" value="InterPro"/>
</dbReference>
<reference evidence="7 8" key="1">
    <citation type="journal article" date="2015" name="Stand. Genomic Sci.">
        <title>Genomic Encyclopedia of Bacterial and Archaeal Type Strains, Phase III: the genomes of soil and plant-associated and newly described type strains.</title>
        <authorList>
            <person name="Whitman W.B."/>
            <person name="Woyke T."/>
            <person name="Klenk H.P."/>
            <person name="Zhou Y."/>
            <person name="Lilburn T.G."/>
            <person name="Beck B.J."/>
            <person name="De Vos P."/>
            <person name="Vandamme P."/>
            <person name="Eisen J.A."/>
            <person name="Garrity G."/>
            <person name="Hugenholtz P."/>
            <person name="Kyrpides N.C."/>
        </authorList>
    </citation>
    <scope>NUCLEOTIDE SEQUENCE [LARGE SCALE GENOMIC DNA]</scope>
    <source>
        <strain evidence="7 8">CECT 7306</strain>
    </source>
</reference>
<dbReference type="InterPro" id="IPR000923">
    <property type="entry name" value="BlueCu_1"/>
</dbReference>
<dbReference type="PROSITE" id="PS00196">
    <property type="entry name" value="COPPER_BLUE"/>
    <property type="match status" value="1"/>
</dbReference>
<dbReference type="EMBL" id="RJKN01000003">
    <property type="protein sequence ID" value="ROP43959.1"/>
    <property type="molecule type" value="Genomic_DNA"/>
</dbReference>
<dbReference type="SUPFAM" id="SSF49503">
    <property type="entry name" value="Cupredoxins"/>
    <property type="match status" value="1"/>
</dbReference>
<dbReference type="InterPro" id="IPR058094">
    <property type="entry name" value="Ig-like_OmpL47-like"/>
</dbReference>
<evidence type="ECO:0000256" key="1">
    <source>
        <dbReference type="ARBA" id="ARBA00022448"/>
    </source>
</evidence>
<evidence type="ECO:0000256" key="4">
    <source>
        <dbReference type="ARBA" id="ARBA00023008"/>
    </source>
</evidence>
<dbReference type="Proteomes" id="UP000276232">
    <property type="component" value="Unassembled WGS sequence"/>
</dbReference>
<dbReference type="GO" id="GO:0005507">
    <property type="term" value="F:copper ion binding"/>
    <property type="evidence" value="ECO:0007669"/>
    <property type="project" value="InterPro"/>
</dbReference>
<protein>
    <submittedName>
        <fullName evidence="7">Copper binding plastocyanin/azurin family protein</fullName>
    </submittedName>
</protein>
<dbReference type="NCBIfam" id="NF047446">
    <property type="entry name" value="barrel_OmpL47"/>
    <property type="match status" value="5"/>
</dbReference>
<proteinExistence type="predicted"/>
<dbReference type="InParanoid" id="A0A3N1HNC9"/>
<keyword evidence="2" id="KW-0479">Metal-binding</keyword>
<keyword evidence="1" id="KW-0813">Transport</keyword>
<evidence type="ECO:0000259" key="6">
    <source>
        <dbReference type="Pfam" id="PF00127"/>
    </source>
</evidence>
<evidence type="ECO:0000313" key="7">
    <source>
        <dbReference type="EMBL" id="ROP43959.1"/>
    </source>
</evidence>
<dbReference type="Gene3D" id="3.30.1920.20">
    <property type="match status" value="1"/>
</dbReference>
<keyword evidence="8" id="KW-1185">Reference proteome</keyword>
<comment type="caution">
    <text evidence="7">The sequence shown here is derived from an EMBL/GenBank/DDBJ whole genome shotgun (WGS) entry which is preliminary data.</text>
</comment>
<feature type="domain" description="Blue (type 1) copper" evidence="6">
    <location>
        <begin position="67"/>
        <end position="162"/>
    </location>
</feature>
<evidence type="ECO:0000313" key="8">
    <source>
        <dbReference type="Proteomes" id="UP000276232"/>
    </source>
</evidence>
<organism evidence="7 8">
    <name type="scientific">Pseudokineococcus lusitanus</name>
    <dbReference type="NCBI Taxonomy" id="763993"/>
    <lineage>
        <taxon>Bacteria</taxon>
        <taxon>Bacillati</taxon>
        <taxon>Actinomycetota</taxon>
        <taxon>Actinomycetes</taxon>
        <taxon>Kineosporiales</taxon>
        <taxon>Kineosporiaceae</taxon>
        <taxon>Pseudokineococcus</taxon>
    </lineage>
</organism>
<dbReference type="AlphaFoldDB" id="A0A3N1HNC9"/>
<feature type="region of interest" description="Disordered" evidence="5">
    <location>
        <begin position="1"/>
        <end position="21"/>
    </location>
</feature>
<dbReference type="InterPro" id="IPR013783">
    <property type="entry name" value="Ig-like_fold"/>
</dbReference>
<sequence length="725" mass="73721">MRAPVPPALRRTPSPAPSRPGPGRYLAVALAALLALWLVPGPAVGAPARAADVAAAADQVLTWTGDNSVTKYKTAPATATAGAATIVFENSRATGNTIAMSHTLTFDTSTPGYNHDVTVDILANPLDAQGGRHEVEVTLTPGTYRYFCAIPGHGSMVGELVVTGGGGGEEDTTAPTVTAEVTGETDADGAYLGSASVALTAEDTGSGVASVEYALDGGEYQAYSGPVVVDEVGEHTMTYRATDVAGNVSEVGTTTFTVVEAPVGEDTTPPTVTAEVTGQQDGAGAYVGSATVTLTATDEGSGVAVIEYSLDGGPFTPYEEALVVSSPGSHTVAYRATDGAGNTSAAGEVTVVVAEPTGEDTVAPTVSAEVAGEQDAEGSYVGAATVSLTAEDAGSGVASVEYALDGGEYQAYTEAVVVDEVGQHTMVFRATDEAGNVSEEGSVTFTVVAGGEQDTTAPVVLAEVLGDRDARGAYVGAASVTLTGVDEGPGEVTVEYSLHAGHWMVYDGPVVVTELGATTLRYRGTDAAGNVSEEGSVTFSVVADGPEDTVAPTVTATVVGSKDRAGRHMGRATVSLQATDTGSGVLSVEYSVDGGAWQPYVAPVVVVAPGNHTFAHRATDRKGNVSAAGSVTFAVMELRRDMCPSSDTRPTVVIGGHDSTVVNVDRGDGCTVNDLVAEGARYASYQAFQRHVRTVTTDLVASRTITRAEKQRIVAAAQMSDVGRS</sequence>
<dbReference type="InterPro" id="IPR028871">
    <property type="entry name" value="BlueCu_1_BS"/>
</dbReference>
<dbReference type="InterPro" id="IPR008972">
    <property type="entry name" value="Cupredoxin"/>
</dbReference>
<keyword evidence="3" id="KW-0249">Electron transport</keyword>
<dbReference type="OrthoDB" id="5718261at2"/>
<accession>A0A3N1HNC9</accession>
<dbReference type="Gene3D" id="2.60.40.10">
    <property type="entry name" value="Immunoglobulins"/>
    <property type="match status" value="3"/>
</dbReference>